<reference evidence="4" key="1">
    <citation type="journal article" date="2019" name="Int. J. Syst. Evol. Microbiol.">
        <title>The Global Catalogue of Microorganisms (GCM) 10K type strain sequencing project: providing services to taxonomists for standard genome sequencing and annotation.</title>
        <authorList>
            <consortium name="The Broad Institute Genomics Platform"/>
            <consortium name="The Broad Institute Genome Sequencing Center for Infectious Disease"/>
            <person name="Wu L."/>
            <person name="Ma J."/>
        </authorList>
    </citation>
    <scope>NUCLEOTIDE SEQUENCE [LARGE SCALE GENOMIC DNA]</scope>
    <source>
        <strain evidence="4">KLKA75</strain>
    </source>
</reference>
<dbReference type="PANTHER" id="PTHR43048">
    <property type="entry name" value="METHYLMALONYL-COA EPIMERASE"/>
    <property type="match status" value="1"/>
</dbReference>
<dbReference type="SUPFAM" id="SSF54593">
    <property type="entry name" value="Glyoxalase/Bleomycin resistance protein/Dihydroxybiphenyl dioxygenase"/>
    <property type="match status" value="1"/>
</dbReference>
<dbReference type="InterPro" id="IPR051785">
    <property type="entry name" value="MMCE/EMCE_epimerase"/>
</dbReference>
<feature type="domain" description="VOC" evidence="2">
    <location>
        <begin position="4"/>
        <end position="136"/>
    </location>
</feature>
<dbReference type="Pfam" id="PF13669">
    <property type="entry name" value="Glyoxalase_4"/>
    <property type="match status" value="1"/>
</dbReference>
<comment type="caution">
    <text evidence="3">The sequence shown here is derived from an EMBL/GenBank/DDBJ whole genome shotgun (WGS) entry which is preliminary data.</text>
</comment>
<dbReference type="EMBL" id="JBHSIT010000002">
    <property type="protein sequence ID" value="MFC4907211.1"/>
    <property type="molecule type" value="Genomic_DNA"/>
</dbReference>
<evidence type="ECO:0000259" key="2">
    <source>
        <dbReference type="PROSITE" id="PS51819"/>
    </source>
</evidence>
<accession>A0ABV9TUL8</accession>
<protein>
    <submittedName>
        <fullName evidence="3">VOC family protein</fullName>
    </submittedName>
</protein>
<dbReference type="RefSeq" id="WP_378252949.1">
    <property type="nucleotide sequence ID" value="NZ_JBHSIT010000002.1"/>
</dbReference>
<evidence type="ECO:0000313" key="4">
    <source>
        <dbReference type="Proteomes" id="UP001595872"/>
    </source>
</evidence>
<organism evidence="3 4">
    <name type="scientific">Actinomadura gamaensis</name>
    <dbReference type="NCBI Taxonomy" id="1763541"/>
    <lineage>
        <taxon>Bacteria</taxon>
        <taxon>Bacillati</taxon>
        <taxon>Actinomycetota</taxon>
        <taxon>Actinomycetes</taxon>
        <taxon>Streptosporangiales</taxon>
        <taxon>Thermomonosporaceae</taxon>
        <taxon>Actinomadura</taxon>
    </lineage>
</organism>
<proteinExistence type="predicted"/>
<keyword evidence="4" id="KW-1185">Reference proteome</keyword>
<dbReference type="Proteomes" id="UP001595872">
    <property type="component" value="Unassembled WGS sequence"/>
</dbReference>
<evidence type="ECO:0000256" key="1">
    <source>
        <dbReference type="ARBA" id="ARBA00022723"/>
    </source>
</evidence>
<dbReference type="InterPro" id="IPR037523">
    <property type="entry name" value="VOC_core"/>
</dbReference>
<dbReference type="PANTHER" id="PTHR43048:SF3">
    <property type="entry name" value="METHYLMALONYL-COA EPIMERASE, MITOCHONDRIAL"/>
    <property type="match status" value="1"/>
</dbReference>
<keyword evidence="1" id="KW-0479">Metal-binding</keyword>
<gene>
    <name evidence="3" type="ORF">ACFPCY_07765</name>
</gene>
<sequence length="143" mass="14887">MILGIDHIGLATDDPDGVAPFLSALGLAASDRGVAEAYGVACEFWHRPGEPAHPAVELVSPAGDDSSVAGRLADPGPGLYHLAFTVDDLEADLAKLRAQGFTAVDREPCAGARPGMRVAFLYARRPAGLLVELVQYDDHPAAG</sequence>
<evidence type="ECO:0000313" key="3">
    <source>
        <dbReference type="EMBL" id="MFC4907211.1"/>
    </source>
</evidence>
<dbReference type="InterPro" id="IPR029068">
    <property type="entry name" value="Glyas_Bleomycin-R_OHBP_Dase"/>
</dbReference>
<dbReference type="Gene3D" id="3.10.180.10">
    <property type="entry name" value="2,3-Dihydroxybiphenyl 1,2-Dioxygenase, domain 1"/>
    <property type="match status" value="1"/>
</dbReference>
<dbReference type="PROSITE" id="PS51819">
    <property type="entry name" value="VOC"/>
    <property type="match status" value="1"/>
</dbReference>
<name>A0ABV9TUL8_9ACTN</name>